<gene>
    <name evidence="1" type="ORF">A3G51_03465</name>
</gene>
<dbReference type="Proteomes" id="UP000177745">
    <property type="component" value="Unassembled WGS sequence"/>
</dbReference>
<dbReference type="GO" id="GO:0006355">
    <property type="term" value="P:regulation of DNA-templated transcription"/>
    <property type="evidence" value="ECO:0007669"/>
    <property type="project" value="InterPro"/>
</dbReference>
<evidence type="ECO:0000313" key="1">
    <source>
        <dbReference type="EMBL" id="OGN34419.1"/>
    </source>
</evidence>
<dbReference type="AlphaFoldDB" id="A0A1F8HBT3"/>
<accession>A0A1F8HBT3</accession>
<dbReference type="SUPFAM" id="SSF47598">
    <property type="entry name" value="Ribbon-helix-helix"/>
    <property type="match status" value="1"/>
</dbReference>
<dbReference type="Gene3D" id="1.10.1220.10">
    <property type="entry name" value="Met repressor-like"/>
    <property type="match status" value="1"/>
</dbReference>
<protein>
    <recommendedName>
        <fullName evidence="3">CopG family transcriptional regulator</fullName>
    </recommendedName>
</protein>
<evidence type="ECO:0000313" key="2">
    <source>
        <dbReference type="Proteomes" id="UP000177745"/>
    </source>
</evidence>
<dbReference type="EMBL" id="MGKY01000001">
    <property type="protein sequence ID" value="OGN34419.1"/>
    <property type="molecule type" value="Genomic_DNA"/>
</dbReference>
<comment type="caution">
    <text evidence="1">The sequence shown here is derived from an EMBL/GenBank/DDBJ whole genome shotgun (WGS) entry which is preliminary data.</text>
</comment>
<proteinExistence type="predicted"/>
<dbReference type="InterPro" id="IPR010985">
    <property type="entry name" value="Ribbon_hlx_hlx"/>
</dbReference>
<name>A0A1F8HBT3_9BACT</name>
<dbReference type="InterPro" id="IPR013321">
    <property type="entry name" value="Arc_rbn_hlx_hlx"/>
</dbReference>
<evidence type="ECO:0008006" key="3">
    <source>
        <dbReference type="Google" id="ProtNLM"/>
    </source>
</evidence>
<reference evidence="1 2" key="1">
    <citation type="journal article" date="2016" name="Nat. Commun.">
        <title>Thousands of microbial genomes shed light on interconnected biogeochemical processes in an aquifer system.</title>
        <authorList>
            <person name="Anantharaman K."/>
            <person name="Brown C.T."/>
            <person name="Hug L.A."/>
            <person name="Sharon I."/>
            <person name="Castelle C.J."/>
            <person name="Probst A.J."/>
            <person name="Thomas B.C."/>
            <person name="Singh A."/>
            <person name="Wilkins M.J."/>
            <person name="Karaoz U."/>
            <person name="Brodie E.L."/>
            <person name="Williams K.H."/>
            <person name="Hubbard S.S."/>
            <person name="Banfield J.F."/>
        </authorList>
    </citation>
    <scope>NUCLEOTIDE SEQUENCE [LARGE SCALE GENOMIC DNA]</scope>
</reference>
<organism evidence="1 2">
    <name type="scientific">Candidatus Yanofskybacteria bacterium RIFCSPLOWO2_12_FULL_43_11b</name>
    <dbReference type="NCBI Taxonomy" id="1802710"/>
    <lineage>
        <taxon>Bacteria</taxon>
        <taxon>Candidatus Yanofskyibacteriota</taxon>
    </lineage>
</organism>
<sequence>MSTKTQNDKQRRVTRQIRISSDFHRKVKLLAAEQGKTISILVDGILNQYFTPPVPDSPDGSEIKQ</sequence>